<name>A0AAU7PMT2_9FIRM</name>
<dbReference type="PANTHER" id="PTHR43031:SF1">
    <property type="entry name" value="PYRIDINE NUCLEOTIDE-DISULPHIDE OXIDOREDUCTASE"/>
    <property type="match status" value="1"/>
</dbReference>
<evidence type="ECO:0000259" key="1">
    <source>
        <dbReference type="PROSITE" id="PS50206"/>
    </source>
</evidence>
<dbReference type="InterPro" id="IPR001763">
    <property type="entry name" value="Rhodanese-like_dom"/>
</dbReference>
<dbReference type="Gene3D" id="3.40.250.10">
    <property type="entry name" value="Rhodanese-like domain"/>
    <property type="match status" value="1"/>
</dbReference>
<gene>
    <name evidence="2" type="ORF">ABFV83_18125</name>
</gene>
<dbReference type="SMART" id="SM00450">
    <property type="entry name" value="RHOD"/>
    <property type="match status" value="1"/>
</dbReference>
<feature type="domain" description="Rhodanese" evidence="1">
    <location>
        <begin position="22"/>
        <end position="106"/>
    </location>
</feature>
<dbReference type="PROSITE" id="PS50206">
    <property type="entry name" value="RHODANESE_3"/>
    <property type="match status" value="1"/>
</dbReference>
<dbReference type="Pfam" id="PF00581">
    <property type="entry name" value="Rhodanese"/>
    <property type="match status" value="1"/>
</dbReference>
<evidence type="ECO:0000313" key="2">
    <source>
        <dbReference type="EMBL" id="XBS53696.1"/>
    </source>
</evidence>
<dbReference type="PANTHER" id="PTHR43031">
    <property type="entry name" value="FAD-DEPENDENT OXIDOREDUCTASE"/>
    <property type="match status" value="1"/>
</dbReference>
<protein>
    <submittedName>
        <fullName evidence="2">Rhodanese-like domain-containing protein</fullName>
    </submittedName>
</protein>
<dbReference type="EMBL" id="CP157940">
    <property type="protein sequence ID" value="XBS53696.1"/>
    <property type="molecule type" value="Genomic_DNA"/>
</dbReference>
<accession>A0AAU7PMT2</accession>
<dbReference type="AlphaFoldDB" id="A0AAU7PMT2"/>
<dbReference type="SUPFAM" id="SSF52821">
    <property type="entry name" value="Rhodanese/Cell cycle control phosphatase"/>
    <property type="match status" value="1"/>
</dbReference>
<reference evidence="2" key="1">
    <citation type="submission" date="2024-06" db="EMBL/GenBank/DDBJ databases">
        <title>Lacrimispora cavernae sp. nov., a novel anaerobe isolated from bat guano pile inside a cave.</title>
        <authorList>
            <person name="Miller S.L."/>
            <person name="Lu N."/>
            <person name="King J."/>
            <person name="Sankaranarayanan K."/>
            <person name="Lawson P.A."/>
        </authorList>
    </citation>
    <scope>NUCLEOTIDE SEQUENCE</scope>
    <source>
        <strain evidence="2">BS-2</strain>
    </source>
</reference>
<dbReference type="InterPro" id="IPR036873">
    <property type="entry name" value="Rhodanese-like_dom_sf"/>
</dbReference>
<dbReference type="InterPro" id="IPR050229">
    <property type="entry name" value="GlpE_sulfurtransferase"/>
</dbReference>
<organism evidence="2">
    <name type="scientific">Lacrimispora sp. BS-2</name>
    <dbReference type="NCBI Taxonomy" id="3151850"/>
    <lineage>
        <taxon>Bacteria</taxon>
        <taxon>Bacillati</taxon>
        <taxon>Bacillota</taxon>
        <taxon>Clostridia</taxon>
        <taxon>Lachnospirales</taxon>
        <taxon>Lachnospiraceae</taxon>
        <taxon>Lacrimispora</taxon>
    </lineage>
</organism>
<proteinExistence type="predicted"/>
<dbReference type="RefSeq" id="WP_349945853.1">
    <property type="nucleotide sequence ID" value="NZ_CP157940.1"/>
</dbReference>
<sequence>MSIFNFFSNRSDFASAVEQANHTPGAVLLDVRTVQEYADGHVPGSVNLPLEQLESIQLNKNNPVFVYCRSGARSRQACIYLRTNGYSVTDIGGIADYRGKLAKGIK</sequence>
<dbReference type="CDD" id="cd00158">
    <property type="entry name" value="RHOD"/>
    <property type="match status" value="1"/>
</dbReference>